<evidence type="ECO:0000256" key="1">
    <source>
        <dbReference type="ARBA" id="ARBA00006739"/>
    </source>
</evidence>
<evidence type="ECO:0000256" key="2">
    <source>
        <dbReference type="ARBA" id="ARBA00022676"/>
    </source>
</evidence>
<evidence type="ECO:0000313" key="5">
    <source>
        <dbReference type="EMBL" id="QSE96015.1"/>
    </source>
</evidence>
<gene>
    <name evidence="5" type="ORF">JR347_10335</name>
</gene>
<dbReference type="PANTHER" id="PTHR43179">
    <property type="entry name" value="RHAMNOSYLTRANSFERASE WBBL"/>
    <property type="match status" value="1"/>
</dbReference>
<dbReference type="RefSeq" id="WP_205720528.1">
    <property type="nucleotide sequence ID" value="NZ_CP070608.1"/>
</dbReference>
<sequence length="344" mass="39212">MDKIAIAILNYNGSGFLKKFLPSVIEHSPQASIYVIDNNSTDDSAQVLKEQFPEVTLILLSINGGYSQGYNEGLKQINAEYYVLLNSDVEVTPNWLDPILTMMEADDTIAAAQPKVLNYNQKDSFEYAGAAGGFIDTLGYPFCRGRLFLSLEKDHGQYNDITRIFWATGACMFVRAKHFKEHGPLDEDFFAHMEEIDLCWRLNNAGLKVMYNGHSTVYHVGGGTLHKSNPKKTYLNFRNGLALLYKNYLRWELWVKLPIRIALDIVACIKFMLFDSFKDGLAVLKAHFHFLLDLPGNFQKRRKINQRAVGGEYSPIYRKSVVLEYFVKGRKTYNNLTPDSSNTR</sequence>
<dbReference type="Pfam" id="PF00535">
    <property type="entry name" value="Glycos_transf_2"/>
    <property type="match status" value="1"/>
</dbReference>
<dbReference type="PANTHER" id="PTHR43179:SF12">
    <property type="entry name" value="GALACTOFURANOSYLTRANSFERASE GLFT2"/>
    <property type="match status" value="1"/>
</dbReference>
<dbReference type="InterPro" id="IPR029044">
    <property type="entry name" value="Nucleotide-diphossugar_trans"/>
</dbReference>
<keyword evidence="6" id="KW-1185">Reference proteome</keyword>
<dbReference type="InterPro" id="IPR001173">
    <property type="entry name" value="Glyco_trans_2-like"/>
</dbReference>
<accession>A0A974WE20</accession>
<dbReference type="KEGG" id="fuv:JR347_10335"/>
<name>A0A974WE20_9BACT</name>
<dbReference type="GO" id="GO:0016757">
    <property type="term" value="F:glycosyltransferase activity"/>
    <property type="evidence" value="ECO:0007669"/>
    <property type="project" value="UniProtKB-KW"/>
</dbReference>
<keyword evidence="3" id="KW-0808">Transferase</keyword>
<dbReference type="CDD" id="cd04186">
    <property type="entry name" value="GT_2_like_c"/>
    <property type="match status" value="1"/>
</dbReference>
<dbReference type="Gene3D" id="3.90.550.10">
    <property type="entry name" value="Spore Coat Polysaccharide Biosynthesis Protein SpsA, Chain A"/>
    <property type="match status" value="1"/>
</dbReference>
<dbReference type="SUPFAM" id="SSF53448">
    <property type="entry name" value="Nucleotide-diphospho-sugar transferases"/>
    <property type="match status" value="1"/>
</dbReference>
<evidence type="ECO:0000259" key="4">
    <source>
        <dbReference type="Pfam" id="PF00535"/>
    </source>
</evidence>
<comment type="similarity">
    <text evidence="1">Belongs to the glycosyltransferase 2 family.</text>
</comment>
<reference evidence="5" key="1">
    <citation type="submission" date="2021-02" db="EMBL/GenBank/DDBJ databases">
        <title>Fulvivirga sp. S481 isolated from sea water.</title>
        <authorList>
            <person name="Bae S.S."/>
            <person name="Baek K."/>
        </authorList>
    </citation>
    <scope>NUCLEOTIDE SEQUENCE</scope>
    <source>
        <strain evidence="5">S481</strain>
    </source>
</reference>
<protein>
    <submittedName>
        <fullName evidence="5">Glycosyltransferase family 2 protein</fullName>
    </submittedName>
</protein>
<evidence type="ECO:0000256" key="3">
    <source>
        <dbReference type="ARBA" id="ARBA00022679"/>
    </source>
</evidence>
<dbReference type="Proteomes" id="UP000662783">
    <property type="component" value="Chromosome"/>
</dbReference>
<proteinExistence type="inferred from homology"/>
<organism evidence="5 6">
    <name type="scientific">Fulvivirga lutea</name>
    <dbReference type="NCBI Taxonomy" id="2810512"/>
    <lineage>
        <taxon>Bacteria</taxon>
        <taxon>Pseudomonadati</taxon>
        <taxon>Bacteroidota</taxon>
        <taxon>Cytophagia</taxon>
        <taxon>Cytophagales</taxon>
        <taxon>Fulvivirgaceae</taxon>
        <taxon>Fulvivirga</taxon>
    </lineage>
</organism>
<keyword evidence="2" id="KW-0328">Glycosyltransferase</keyword>
<evidence type="ECO:0000313" key="6">
    <source>
        <dbReference type="Proteomes" id="UP000662783"/>
    </source>
</evidence>
<dbReference type="AlphaFoldDB" id="A0A974WE20"/>
<dbReference type="EMBL" id="CP070608">
    <property type="protein sequence ID" value="QSE96015.1"/>
    <property type="molecule type" value="Genomic_DNA"/>
</dbReference>
<feature type="domain" description="Glycosyltransferase 2-like" evidence="4">
    <location>
        <begin position="6"/>
        <end position="117"/>
    </location>
</feature>